<evidence type="ECO:0000256" key="2">
    <source>
        <dbReference type="ARBA" id="ARBA00022690"/>
    </source>
</evidence>
<sequence>MHVTEKMAFNKARVFLLLLLVVYGASSLGGKMKGVDAKFCPEICYKAAYMTCPSSGEKHLTPICNCCLASTGCTLYNSDGTTICTAT</sequence>
<feature type="chain" id="PRO_5046826900" evidence="4">
    <location>
        <begin position="28"/>
        <end position="87"/>
    </location>
</feature>
<dbReference type="InterPro" id="IPR003465">
    <property type="entry name" value="Prot_inh_I20"/>
</dbReference>
<evidence type="ECO:0000313" key="5">
    <source>
        <dbReference type="EMBL" id="MED6151904.1"/>
    </source>
</evidence>
<protein>
    <submittedName>
        <fullName evidence="5">Uncharacterized protein</fullName>
    </submittedName>
</protein>
<feature type="signal peptide" evidence="4">
    <location>
        <begin position="1"/>
        <end position="27"/>
    </location>
</feature>
<dbReference type="PANTHER" id="PTHR33832:SF15">
    <property type="entry name" value="SERINE-TYPE ENDOPEPTIDASE INHIBITOR"/>
    <property type="match status" value="1"/>
</dbReference>
<keyword evidence="4" id="KW-0732">Signal</keyword>
<evidence type="ECO:0000256" key="3">
    <source>
        <dbReference type="ARBA" id="ARBA00022900"/>
    </source>
</evidence>
<comment type="caution">
    <text evidence="5">The sequence shown here is derived from an EMBL/GenBank/DDBJ whole genome shotgun (WGS) entry which is preliminary data.</text>
</comment>
<gene>
    <name evidence="5" type="ORF">PIB30_086820</name>
</gene>
<evidence type="ECO:0000256" key="1">
    <source>
        <dbReference type="ARBA" id="ARBA00007766"/>
    </source>
</evidence>
<organism evidence="5 6">
    <name type="scientific">Stylosanthes scabra</name>
    <dbReference type="NCBI Taxonomy" id="79078"/>
    <lineage>
        <taxon>Eukaryota</taxon>
        <taxon>Viridiplantae</taxon>
        <taxon>Streptophyta</taxon>
        <taxon>Embryophyta</taxon>
        <taxon>Tracheophyta</taxon>
        <taxon>Spermatophyta</taxon>
        <taxon>Magnoliopsida</taxon>
        <taxon>eudicotyledons</taxon>
        <taxon>Gunneridae</taxon>
        <taxon>Pentapetalae</taxon>
        <taxon>rosids</taxon>
        <taxon>fabids</taxon>
        <taxon>Fabales</taxon>
        <taxon>Fabaceae</taxon>
        <taxon>Papilionoideae</taxon>
        <taxon>50 kb inversion clade</taxon>
        <taxon>dalbergioids sensu lato</taxon>
        <taxon>Dalbergieae</taxon>
        <taxon>Pterocarpus clade</taxon>
        <taxon>Stylosanthes</taxon>
    </lineage>
</organism>
<dbReference type="Gene3D" id="3.30.60.30">
    <property type="match status" value="1"/>
</dbReference>
<dbReference type="EMBL" id="JASCZI010092124">
    <property type="protein sequence ID" value="MED6151904.1"/>
    <property type="molecule type" value="Genomic_DNA"/>
</dbReference>
<proteinExistence type="inferred from homology"/>
<keyword evidence="2" id="KW-0646">Protease inhibitor</keyword>
<evidence type="ECO:0000313" key="6">
    <source>
        <dbReference type="Proteomes" id="UP001341840"/>
    </source>
</evidence>
<accession>A0ABU6TTR9</accession>
<reference evidence="5 6" key="1">
    <citation type="journal article" date="2023" name="Plants (Basel)">
        <title>Bridging the Gap: Combining Genomics and Transcriptomics Approaches to Understand Stylosanthes scabra, an Orphan Legume from the Brazilian Caatinga.</title>
        <authorList>
            <person name="Ferreira-Neto J.R.C."/>
            <person name="da Silva M.D."/>
            <person name="Binneck E."/>
            <person name="de Melo N.F."/>
            <person name="da Silva R.H."/>
            <person name="de Melo A.L.T.M."/>
            <person name="Pandolfi V."/>
            <person name="Bustamante F.O."/>
            <person name="Brasileiro-Vidal A.C."/>
            <person name="Benko-Iseppon A.M."/>
        </authorList>
    </citation>
    <scope>NUCLEOTIDE SEQUENCE [LARGE SCALE GENOMIC DNA]</scope>
    <source>
        <tissue evidence="5">Leaves</tissue>
    </source>
</reference>
<evidence type="ECO:0000256" key="4">
    <source>
        <dbReference type="SAM" id="SignalP"/>
    </source>
</evidence>
<keyword evidence="3" id="KW-0722">Serine protease inhibitor</keyword>
<name>A0ABU6TTR9_9FABA</name>
<dbReference type="Proteomes" id="UP001341840">
    <property type="component" value="Unassembled WGS sequence"/>
</dbReference>
<comment type="similarity">
    <text evidence="1">Belongs to the protease inhibitor I20 (potato type II proteinase inhibitor) family.</text>
</comment>
<dbReference type="PANTHER" id="PTHR33832">
    <property type="entry name" value="SERINE-TYPE ENDOPEPTIDASE INHIBITOR"/>
    <property type="match status" value="1"/>
</dbReference>
<dbReference type="Pfam" id="PF02428">
    <property type="entry name" value="Prot_inhib_II"/>
    <property type="match status" value="1"/>
</dbReference>
<dbReference type="SUPFAM" id="SSF100897">
    <property type="entry name" value="Plant proteinase inhibitors"/>
    <property type="match status" value="1"/>
</dbReference>
<keyword evidence="6" id="KW-1185">Reference proteome</keyword>
<dbReference type="InterPro" id="IPR051391">
    <property type="entry name" value="Protease_inhibitor_I20"/>
</dbReference>